<dbReference type="EMBL" id="JACHBW010000010">
    <property type="protein sequence ID" value="MBB6103787.1"/>
    <property type="molecule type" value="Genomic_DNA"/>
</dbReference>
<dbReference type="RefSeq" id="WP_260175274.1">
    <property type="nucleotide sequence ID" value="NZ_JACHBW010000010.1"/>
</dbReference>
<protein>
    <submittedName>
        <fullName evidence="1">Uncharacterized protein</fullName>
    </submittedName>
</protein>
<evidence type="ECO:0000313" key="2">
    <source>
        <dbReference type="Proteomes" id="UP000571554"/>
    </source>
</evidence>
<reference evidence="1 2" key="1">
    <citation type="submission" date="2020-08" db="EMBL/GenBank/DDBJ databases">
        <title>Above-ground endophytic microbial communities from plants in different locations in the United States.</title>
        <authorList>
            <person name="Frank C."/>
        </authorList>
    </citation>
    <scope>NUCLEOTIDE SEQUENCE [LARGE SCALE GENOMIC DNA]</scope>
    <source>
        <strain evidence="1 2">WP4_2_2</strain>
    </source>
</reference>
<organism evidence="1 2">
    <name type="scientific">Paraburkholderia bannensis</name>
    <dbReference type="NCBI Taxonomy" id="765414"/>
    <lineage>
        <taxon>Bacteria</taxon>
        <taxon>Pseudomonadati</taxon>
        <taxon>Pseudomonadota</taxon>
        <taxon>Betaproteobacteria</taxon>
        <taxon>Burkholderiales</taxon>
        <taxon>Burkholderiaceae</taxon>
        <taxon>Paraburkholderia</taxon>
    </lineage>
</organism>
<evidence type="ECO:0000313" key="1">
    <source>
        <dbReference type="EMBL" id="MBB6103787.1"/>
    </source>
</evidence>
<dbReference type="AlphaFoldDB" id="A0A7W9TYL4"/>
<comment type="caution">
    <text evidence="1">The sequence shown here is derived from an EMBL/GenBank/DDBJ whole genome shotgun (WGS) entry which is preliminary data.</text>
</comment>
<accession>A0A7W9TYL4</accession>
<proteinExistence type="predicted"/>
<dbReference type="Proteomes" id="UP000571554">
    <property type="component" value="Unassembled WGS sequence"/>
</dbReference>
<name>A0A7W9TYL4_9BURK</name>
<gene>
    <name evidence="1" type="ORF">F4827_003642</name>
</gene>
<keyword evidence="2" id="KW-1185">Reference proteome</keyword>
<sequence length="126" mass="13775">MTDELLKAWGYFHDWSLDSVTVGANAEPRTLTLGLYIGERRVALTFRGVTCVSVKQFGLLNIVYGIHVVGPGDTKHARASAVLETGERLTHRRAALLVFVYSTLGAELAIECDSLEVRETESGPVL</sequence>